<evidence type="ECO:0000313" key="10">
    <source>
        <dbReference type="EMBL" id="SPN96911.1"/>
    </source>
</evidence>
<feature type="compositionally biased region" description="Basic and acidic residues" evidence="8">
    <location>
        <begin position="78"/>
        <end position="93"/>
    </location>
</feature>
<evidence type="ECO:0000256" key="6">
    <source>
        <dbReference type="ARBA" id="ARBA00023134"/>
    </source>
</evidence>
<evidence type="ECO:0000313" key="11">
    <source>
        <dbReference type="Proteomes" id="UP001187682"/>
    </source>
</evidence>
<dbReference type="InterPro" id="IPR030378">
    <property type="entry name" value="G_CP_dom"/>
</dbReference>
<dbReference type="FunFam" id="3.40.50.300:FF:000844">
    <property type="entry name" value="Nuclear GTP-binding protein NUG1"/>
    <property type="match status" value="1"/>
</dbReference>
<reference evidence="10" key="1">
    <citation type="submission" date="2018-03" db="EMBL/GenBank/DDBJ databases">
        <authorList>
            <person name="Guldener U."/>
        </authorList>
    </citation>
    <scope>NUCLEOTIDE SEQUENCE</scope>
</reference>
<dbReference type="InterPro" id="IPR050755">
    <property type="entry name" value="TRAFAC_YlqF/YawG_RiboMat"/>
</dbReference>
<dbReference type="CDD" id="cd04178">
    <property type="entry name" value="Nucleostemin_like"/>
    <property type="match status" value="1"/>
</dbReference>
<dbReference type="InterPro" id="IPR027417">
    <property type="entry name" value="P-loop_NTPase"/>
</dbReference>
<feature type="compositionally biased region" description="Acidic residues" evidence="8">
    <location>
        <begin position="99"/>
        <end position="125"/>
    </location>
</feature>
<dbReference type="Gene3D" id="1.10.1580.10">
    <property type="match status" value="1"/>
</dbReference>
<dbReference type="GO" id="GO:0015031">
    <property type="term" value="P:protein transport"/>
    <property type="evidence" value="ECO:0007669"/>
    <property type="project" value="UniProtKB-KW"/>
</dbReference>
<dbReference type="InterPro" id="IPR023179">
    <property type="entry name" value="GTP-bd_ortho_bundle_sf"/>
</dbReference>
<dbReference type="PANTHER" id="PTHR11089">
    <property type="entry name" value="GTP-BINDING PROTEIN-RELATED"/>
    <property type="match status" value="1"/>
</dbReference>
<dbReference type="EMBL" id="ONZQ02000001">
    <property type="protein sequence ID" value="SPN96911.1"/>
    <property type="molecule type" value="Genomic_DNA"/>
</dbReference>
<feature type="compositionally biased region" description="Basic residues" evidence="8">
    <location>
        <begin position="8"/>
        <end position="17"/>
    </location>
</feature>
<evidence type="ECO:0000256" key="1">
    <source>
        <dbReference type="ARBA" id="ARBA00004123"/>
    </source>
</evidence>
<sequence length="537" mass="57203">MGGINKPSKPKSKRGTTRLRNTIVKASAAKQRKNRKTAKKSEQWVSKLKKDPGIPNSFPYKSQILQEIEDARVSKLEETARRKAAAKEAKAAKTGDANGAEDEEDDDVMSGGDEFDDTMEIDDAGVDESNPMAALIASAKAAAEKYDRELQSGSEDEDEDMDSDGGFGGQDQIPIGQAGAKKAYEKLSKQVIDRADVVLYVLDARDPEGTRSREIERAVMSAASGGKRLILLLNKIDLVPADVLKAWLAHLRRSFPTLPIRASKPAPNAHTFDHGDMTMQTTSAALFRALKAFAASKNLKRPISAGVVGYPNVGKSSVINALLSRLGGRGAAASRACPAGAEAGVTTGIRAVKLDNKLTLIDSPGVIFPSAPLESGASHAHASIPLRTPAEKHAHLVLLNVVPPKQIDDPVPAVGLLLRRLATQPDFTAALSQVYDLPALMPDAKGDRTTDFLVQVARRRGRIGKGGVPNLQAAAATVVSDWRDGRIQGWTRPPSADKSVKGMEVGAPTGDAGNDEKVIVTGWAKEFDLDAILAGKE</sequence>
<evidence type="ECO:0000256" key="8">
    <source>
        <dbReference type="SAM" id="MobiDB-lite"/>
    </source>
</evidence>
<organism evidence="10 11">
    <name type="scientific">Cephalotrichum gorgonifer</name>
    <dbReference type="NCBI Taxonomy" id="2041049"/>
    <lineage>
        <taxon>Eukaryota</taxon>
        <taxon>Fungi</taxon>
        <taxon>Dikarya</taxon>
        <taxon>Ascomycota</taxon>
        <taxon>Pezizomycotina</taxon>
        <taxon>Sordariomycetes</taxon>
        <taxon>Hypocreomycetidae</taxon>
        <taxon>Microascales</taxon>
        <taxon>Microascaceae</taxon>
        <taxon>Cephalotrichum</taxon>
    </lineage>
</organism>
<dbReference type="GO" id="GO:0006364">
    <property type="term" value="P:rRNA processing"/>
    <property type="evidence" value="ECO:0007669"/>
    <property type="project" value="UniProtKB-ARBA"/>
</dbReference>
<keyword evidence="11" id="KW-1185">Reference proteome</keyword>
<keyword evidence="2" id="KW-0813">Transport</keyword>
<keyword evidence="6" id="KW-0342">GTP-binding</keyword>
<evidence type="ECO:0000256" key="5">
    <source>
        <dbReference type="ARBA" id="ARBA00022927"/>
    </source>
</evidence>
<evidence type="ECO:0000256" key="3">
    <source>
        <dbReference type="ARBA" id="ARBA00022517"/>
    </source>
</evidence>
<dbReference type="GO" id="GO:0005730">
    <property type="term" value="C:nucleolus"/>
    <property type="evidence" value="ECO:0007669"/>
    <property type="project" value="UniProtKB-ARBA"/>
</dbReference>
<name>A0AAE8MP41_9PEZI</name>
<gene>
    <name evidence="10" type="ORF">DNG_00430</name>
</gene>
<feature type="compositionally biased region" description="Acidic residues" evidence="8">
    <location>
        <begin position="154"/>
        <end position="163"/>
    </location>
</feature>
<feature type="domain" description="CP-type G" evidence="9">
    <location>
        <begin position="184"/>
        <end position="369"/>
    </location>
</feature>
<dbReference type="InterPro" id="IPR014813">
    <property type="entry name" value="Gnl3_N_dom"/>
</dbReference>
<dbReference type="GO" id="GO:0030684">
    <property type="term" value="C:preribosome"/>
    <property type="evidence" value="ECO:0007669"/>
    <property type="project" value="UniProtKB-ARBA"/>
</dbReference>
<dbReference type="InterPro" id="IPR006073">
    <property type="entry name" value="GTP-bd"/>
</dbReference>
<dbReference type="Pfam" id="PF08701">
    <property type="entry name" value="GN3L_Grn1"/>
    <property type="match status" value="1"/>
</dbReference>
<evidence type="ECO:0000256" key="4">
    <source>
        <dbReference type="ARBA" id="ARBA00022741"/>
    </source>
</evidence>
<dbReference type="FunFam" id="1.10.1580.10:FF:000006">
    <property type="entry name" value="Nuclear GTP-binding protein NUG1"/>
    <property type="match status" value="1"/>
</dbReference>
<evidence type="ECO:0000256" key="2">
    <source>
        <dbReference type="ARBA" id="ARBA00022448"/>
    </source>
</evidence>
<comment type="caution">
    <text evidence="10">The sequence shown here is derived from an EMBL/GenBank/DDBJ whole genome shotgun (WGS) entry which is preliminary data.</text>
</comment>
<evidence type="ECO:0000256" key="7">
    <source>
        <dbReference type="ARBA" id="ARBA00023242"/>
    </source>
</evidence>
<feature type="region of interest" description="Disordered" evidence="8">
    <location>
        <begin position="78"/>
        <end position="125"/>
    </location>
</feature>
<keyword evidence="5" id="KW-0653">Protein transport</keyword>
<protein>
    <submittedName>
        <fullName evidence="10">Related to nuclear GTPase</fullName>
    </submittedName>
</protein>
<keyword evidence="7" id="KW-0539">Nucleus</keyword>
<dbReference type="GO" id="GO:0005525">
    <property type="term" value="F:GTP binding"/>
    <property type="evidence" value="ECO:0007669"/>
    <property type="project" value="UniProtKB-KW"/>
</dbReference>
<comment type="subcellular location">
    <subcellularLocation>
        <location evidence="1">Nucleus</location>
    </subcellularLocation>
</comment>
<dbReference type="GO" id="GO:0042273">
    <property type="term" value="P:ribosomal large subunit biogenesis"/>
    <property type="evidence" value="ECO:0007669"/>
    <property type="project" value="UniProtKB-ARBA"/>
</dbReference>
<dbReference type="PRINTS" id="PR00326">
    <property type="entry name" value="GTP1OBG"/>
</dbReference>
<evidence type="ECO:0000259" key="9">
    <source>
        <dbReference type="PROSITE" id="PS51721"/>
    </source>
</evidence>
<keyword evidence="4" id="KW-0547">Nucleotide-binding</keyword>
<keyword evidence="3" id="KW-0690">Ribosome biogenesis</keyword>
<dbReference type="PANTHER" id="PTHR11089:SF30">
    <property type="entry name" value="GUANINE NUCLEOTIDE-BINDING PROTEIN-LIKE 3 HOMOLOG"/>
    <property type="match status" value="1"/>
</dbReference>
<dbReference type="AlphaFoldDB" id="A0AAE8MP41"/>
<feature type="region of interest" description="Disordered" evidence="8">
    <location>
        <begin position="486"/>
        <end position="512"/>
    </location>
</feature>
<dbReference type="PROSITE" id="PS51721">
    <property type="entry name" value="G_CP"/>
    <property type="match status" value="1"/>
</dbReference>
<dbReference type="Proteomes" id="UP001187682">
    <property type="component" value="Unassembled WGS sequence"/>
</dbReference>
<feature type="region of interest" description="Disordered" evidence="8">
    <location>
        <begin position="1"/>
        <end position="59"/>
    </location>
</feature>
<dbReference type="Gene3D" id="3.40.50.300">
    <property type="entry name" value="P-loop containing nucleotide triphosphate hydrolases"/>
    <property type="match status" value="1"/>
</dbReference>
<feature type="region of interest" description="Disordered" evidence="8">
    <location>
        <begin position="146"/>
        <end position="174"/>
    </location>
</feature>
<proteinExistence type="predicted"/>
<dbReference type="SUPFAM" id="SSF52540">
    <property type="entry name" value="P-loop containing nucleoside triphosphate hydrolases"/>
    <property type="match status" value="1"/>
</dbReference>
<dbReference type="Pfam" id="PF01926">
    <property type="entry name" value="MMR_HSR1"/>
    <property type="match status" value="1"/>
</dbReference>
<accession>A0AAE8MP41</accession>